<dbReference type="Proteomes" id="UP000606991">
    <property type="component" value="Unassembled WGS sequence"/>
</dbReference>
<comment type="caution">
    <text evidence="4">The sequence shown here is derived from an EMBL/GenBank/DDBJ whole genome shotgun (WGS) entry which is preliminary data.</text>
</comment>
<evidence type="ECO:0000313" key="5">
    <source>
        <dbReference type="Proteomes" id="UP000606991"/>
    </source>
</evidence>
<proteinExistence type="predicted"/>
<dbReference type="PANTHER" id="PTHR46401:SF2">
    <property type="entry name" value="GLYCOSYLTRANSFERASE WBBK-RELATED"/>
    <property type="match status" value="1"/>
</dbReference>
<sequence length="363" mass="39489">MKAGALDVRRAAVPWTGIGQYASVFRDRLPAAMGSDCPSFICGSGLTVRETGSPVVRDLMQRRRKLLFEQIALPRWASLRRPSFLHIPWYEGPWRAACPLIINVHDLDTLLHPHRYSPHFRLYYNGLLRQYARSARAILVLSENTAEDVVRHLRPTVRPDIIPLGPADEFRRADRSLGRALLKELGVSDSLPVAVSASGVGLRKNLGTLGRALEVVHAAGVELALVVTQTDRIPEALKPAANAGVPIIAAGFLERQDVANLLAAAEVSICPSFYEGFGLAVIESMAAGCPVIASKAGSHPEVVGDAAVLFETEEPSDLAACIRAILSDSNLAASLRSRGRERASGYSWDEAVRRTIEVYERFG</sequence>
<dbReference type="GO" id="GO:0009103">
    <property type="term" value="P:lipopolysaccharide biosynthetic process"/>
    <property type="evidence" value="ECO:0007669"/>
    <property type="project" value="TreeGrafter"/>
</dbReference>
<dbReference type="Pfam" id="PF00534">
    <property type="entry name" value="Glycos_transf_1"/>
    <property type="match status" value="1"/>
</dbReference>
<feature type="domain" description="Glycosyltransferase subfamily 4-like N-terminal" evidence="3">
    <location>
        <begin position="57"/>
        <end position="165"/>
    </location>
</feature>
<name>A0A934K5W2_9BACT</name>
<evidence type="ECO:0000313" key="4">
    <source>
        <dbReference type="EMBL" id="MBJ7596310.1"/>
    </source>
</evidence>
<dbReference type="InterPro" id="IPR001296">
    <property type="entry name" value="Glyco_trans_1"/>
</dbReference>
<reference evidence="4 5" key="1">
    <citation type="submission" date="2020-10" db="EMBL/GenBank/DDBJ databases">
        <title>Ca. Dormibacterota MAGs.</title>
        <authorList>
            <person name="Montgomery K."/>
        </authorList>
    </citation>
    <scope>NUCLEOTIDE SEQUENCE [LARGE SCALE GENOMIC DNA]</scope>
    <source>
        <strain evidence="4">SC8812_S17_18</strain>
    </source>
</reference>
<dbReference type="PANTHER" id="PTHR46401">
    <property type="entry name" value="GLYCOSYLTRANSFERASE WBBK-RELATED"/>
    <property type="match status" value="1"/>
</dbReference>
<dbReference type="GO" id="GO:0016757">
    <property type="term" value="F:glycosyltransferase activity"/>
    <property type="evidence" value="ECO:0007669"/>
    <property type="project" value="InterPro"/>
</dbReference>
<dbReference type="InterPro" id="IPR028098">
    <property type="entry name" value="Glyco_trans_4-like_N"/>
</dbReference>
<accession>A0A934K5W2</accession>
<dbReference type="EMBL" id="JAEKNS010000156">
    <property type="protein sequence ID" value="MBJ7596310.1"/>
    <property type="molecule type" value="Genomic_DNA"/>
</dbReference>
<gene>
    <name evidence="4" type="ORF">JF886_15890</name>
</gene>
<dbReference type="CDD" id="cd03809">
    <property type="entry name" value="GT4_MtfB-like"/>
    <property type="match status" value="1"/>
</dbReference>
<evidence type="ECO:0000256" key="1">
    <source>
        <dbReference type="ARBA" id="ARBA00022679"/>
    </source>
</evidence>
<dbReference type="SUPFAM" id="SSF53756">
    <property type="entry name" value="UDP-Glycosyltransferase/glycogen phosphorylase"/>
    <property type="match status" value="1"/>
</dbReference>
<keyword evidence="1" id="KW-0808">Transferase</keyword>
<organism evidence="4 5">
    <name type="scientific">Candidatus Aeolococcus gillhamiae</name>
    <dbReference type="NCBI Taxonomy" id="3127015"/>
    <lineage>
        <taxon>Bacteria</taxon>
        <taxon>Bacillati</taxon>
        <taxon>Candidatus Dormiibacterota</taxon>
        <taxon>Candidatus Dormibacteria</taxon>
        <taxon>Candidatus Aeolococcales</taxon>
        <taxon>Candidatus Aeolococcaceae</taxon>
        <taxon>Candidatus Aeolococcus</taxon>
    </lineage>
</organism>
<evidence type="ECO:0000259" key="3">
    <source>
        <dbReference type="Pfam" id="PF13439"/>
    </source>
</evidence>
<dbReference type="AlphaFoldDB" id="A0A934K5W2"/>
<evidence type="ECO:0000259" key="2">
    <source>
        <dbReference type="Pfam" id="PF00534"/>
    </source>
</evidence>
<dbReference type="Gene3D" id="3.40.50.2000">
    <property type="entry name" value="Glycogen Phosphorylase B"/>
    <property type="match status" value="2"/>
</dbReference>
<feature type="domain" description="Glycosyl transferase family 1" evidence="2">
    <location>
        <begin position="241"/>
        <end position="342"/>
    </location>
</feature>
<dbReference type="Pfam" id="PF13439">
    <property type="entry name" value="Glyco_transf_4"/>
    <property type="match status" value="1"/>
</dbReference>
<protein>
    <submittedName>
        <fullName evidence="4">Glycosyltransferase family 4 protein</fullName>
    </submittedName>
</protein>